<gene>
    <name evidence="9" type="ORF">DVA86_08955</name>
</gene>
<evidence type="ECO:0000256" key="7">
    <source>
        <dbReference type="SAM" id="SignalP"/>
    </source>
</evidence>
<dbReference type="RefSeq" id="WP_208877188.1">
    <property type="nucleotide sequence ID" value="NZ_CP031320.1"/>
</dbReference>
<keyword evidence="6" id="KW-0812">Transmembrane</keyword>
<keyword evidence="6" id="KW-1133">Transmembrane helix</keyword>
<evidence type="ECO:0000256" key="4">
    <source>
        <dbReference type="ARBA" id="ARBA00023088"/>
    </source>
</evidence>
<dbReference type="NCBIfam" id="TIGR01167">
    <property type="entry name" value="LPXTG_anchor"/>
    <property type="match status" value="1"/>
</dbReference>
<keyword evidence="4" id="KW-0572">Peptidoglycan-anchor</keyword>
<feature type="transmembrane region" description="Helical" evidence="6">
    <location>
        <begin position="123"/>
        <end position="142"/>
    </location>
</feature>
<evidence type="ECO:0000313" key="9">
    <source>
        <dbReference type="EMBL" id="AXK32755.1"/>
    </source>
</evidence>
<feature type="chain" id="PRO_5038742717" evidence="7">
    <location>
        <begin position="25"/>
        <end position="150"/>
    </location>
</feature>
<evidence type="ECO:0000256" key="2">
    <source>
        <dbReference type="ARBA" id="ARBA00022525"/>
    </source>
</evidence>
<feature type="signal peptide" evidence="7">
    <location>
        <begin position="1"/>
        <end position="24"/>
    </location>
</feature>
<accession>A0A345XM89</accession>
<feature type="compositionally biased region" description="Acidic residues" evidence="5">
    <location>
        <begin position="85"/>
        <end position="99"/>
    </location>
</feature>
<proteinExistence type="predicted"/>
<keyword evidence="10" id="KW-1185">Reference proteome</keyword>
<dbReference type="InterPro" id="IPR008613">
    <property type="entry name" value="Excalibur_Ca-bd_domain"/>
</dbReference>
<dbReference type="SMART" id="SM00894">
    <property type="entry name" value="Excalibur"/>
    <property type="match status" value="1"/>
</dbReference>
<dbReference type="Pfam" id="PF05901">
    <property type="entry name" value="Excalibur"/>
    <property type="match status" value="1"/>
</dbReference>
<sequence>MKLLSKSTAVVLGALALAVVPATAASATEPFKNCTAAYKAGYSHIPESDPHYGPHLDRDKDGIGCDAPPKDFVAKDPAKDKDEPEAPADEGSENTDGDDAAAAPATSTEDKELAETGGDDTTAYLTAGGAAVLLAGGGLVVVNRRRRSSN</sequence>
<reference evidence="9 10" key="1">
    <citation type="submission" date="2018-07" db="EMBL/GenBank/DDBJ databases">
        <title>Draft genome of the type strain Streptomyces armeniacus ATCC 15676.</title>
        <authorList>
            <person name="Labana P."/>
            <person name="Gosse J.T."/>
            <person name="Boddy C.N."/>
        </authorList>
    </citation>
    <scope>NUCLEOTIDE SEQUENCE [LARGE SCALE GENOMIC DNA]</scope>
    <source>
        <strain evidence="9 10">ATCC 15676</strain>
    </source>
</reference>
<dbReference type="PROSITE" id="PS50847">
    <property type="entry name" value="GRAM_POS_ANCHORING"/>
    <property type="match status" value="1"/>
</dbReference>
<feature type="compositionally biased region" description="Basic and acidic residues" evidence="5">
    <location>
        <begin position="46"/>
        <end position="84"/>
    </location>
</feature>
<evidence type="ECO:0000256" key="5">
    <source>
        <dbReference type="SAM" id="MobiDB-lite"/>
    </source>
</evidence>
<evidence type="ECO:0000256" key="3">
    <source>
        <dbReference type="ARBA" id="ARBA00022729"/>
    </source>
</evidence>
<evidence type="ECO:0000256" key="6">
    <source>
        <dbReference type="SAM" id="Phobius"/>
    </source>
</evidence>
<protein>
    <submittedName>
        <fullName evidence="9">LPXTG cell wall anchor domain-containing protein</fullName>
    </submittedName>
</protein>
<name>A0A345XM89_9ACTN</name>
<dbReference type="Proteomes" id="UP000254425">
    <property type="component" value="Chromosome"/>
</dbReference>
<feature type="region of interest" description="Disordered" evidence="5">
    <location>
        <begin position="43"/>
        <end position="123"/>
    </location>
</feature>
<evidence type="ECO:0000313" key="10">
    <source>
        <dbReference type="Proteomes" id="UP000254425"/>
    </source>
</evidence>
<organism evidence="9 10">
    <name type="scientific">Streptomyces armeniacus</name>
    <dbReference type="NCBI Taxonomy" id="83291"/>
    <lineage>
        <taxon>Bacteria</taxon>
        <taxon>Bacillati</taxon>
        <taxon>Actinomycetota</taxon>
        <taxon>Actinomycetes</taxon>
        <taxon>Kitasatosporales</taxon>
        <taxon>Streptomycetaceae</taxon>
        <taxon>Streptomyces</taxon>
    </lineage>
</organism>
<keyword evidence="6" id="KW-0472">Membrane</keyword>
<dbReference type="AlphaFoldDB" id="A0A345XM89"/>
<keyword evidence="2" id="KW-0964">Secreted</keyword>
<evidence type="ECO:0000259" key="8">
    <source>
        <dbReference type="PROSITE" id="PS50847"/>
    </source>
</evidence>
<keyword evidence="3 7" id="KW-0732">Signal</keyword>
<dbReference type="EMBL" id="CP031320">
    <property type="protein sequence ID" value="AXK32755.1"/>
    <property type="molecule type" value="Genomic_DNA"/>
</dbReference>
<evidence type="ECO:0000256" key="1">
    <source>
        <dbReference type="ARBA" id="ARBA00022512"/>
    </source>
</evidence>
<dbReference type="NCBIfam" id="NF041528">
    <property type="entry name" value="strep_LAETG"/>
    <property type="match status" value="1"/>
</dbReference>
<dbReference type="Pfam" id="PF00746">
    <property type="entry name" value="Gram_pos_anchor"/>
    <property type="match status" value="1"/>
</dbReference>
<keyword evidence="1" id="KW-0134">Cell wall</keyword>
<dbReference type="KEGG" id="sarm:DVA86_08955"/>
<dbReference type="InterPro" id="IPR019931">
    <property type="entry name" value="LPXTG_anchor"/>
</dbReference>
<feature type="domain" description="Gram-positive cocci surface proteins LPxTG" evidence="8">
    <location>
        <begin position="113"/>
        <end position="150"/>
    </location>
</feature>